<keyword evidence="2" id="KW-1003">Cell membrane</keyword>
<keyword evidence="3 8" id="KW-0812">Transmembrane</keyword>
<dbReference type="CDD" id="cd13123">
    <property type="entry name" value="MATE_MurJ_like"/>
    <property type="match status" value="1"/>
</dbReference>
<dbReference type="GO" id="GO:0005886">
    <property type="term" value="C:plasma membrane"/>
    <property type="evidence" value="ECO:0007669"/>
    <property type="project" value="UniProtKB-SubCell"/>
</dbReference>
<evidence type="ECO:0008006" key="11">
    <source>
        <dbReference type="Google" id="ProtNLM"/>
    </source>
</evidence>
<evidence type="ECO:0000256" key="8">
    <source>
        <dbReference type="SAM" id="Phobius"/>
    </source>
</evidence>
<dbReference type="PANTHER" id="PTHR47019:SF1">
    <property type="entry name" value="LIPID II FLIPPASE MURJ"/>
    <property type="match status" value="1"/>
</dbReference>
<feature type="transmembrane region" description="Helical" evidence="8">
    <location>
        <begin position="365"/>
        <end position="386"/>
    </location>
</feature>
<evidence type="ECO:0000256" key="6">
    <source>
        <dbReference type="ARBA" id="ARBA00022989"/>
    </source>
</evidence>
<feature type="transmembrane region" description="Helical" evidence="8">
    <location>
        <begin position="50"/>
        <end position="69"/>
    </location>
</feature>
<feature type="transmembrane region" description="Helical" evidence="8">
    <location>
        <begin position="284"/>
        <end position="306"/>
    </location>
</feature>
<feature type="transmembrane region" description="Helical" evidence="8">
    <location>
        <begin position="243"/>
        <end position="264"/>
    </location>
</feature>
<feature type="transmembrane region" description="Helical" evidence="8">
    <location>
        <begin position="327"/>
        <end position="353"/>
    </location>
</feature>
<dbReference type="EMBL" id="AP019307">
    <property type="protein sequence ID" value="BBH17399.1"/>
    <property type="molecule type" value="Genomic_DNA"/>
</dbReference>
<reference evidence="9 10" key="1">
    <citation type="submission" date="2018-11" db="EMBL/GenBank/DDBJ databases">
        <title>Complete genome sequence of Nocardioides baekrokdamisoli strain KCTC 39748.</title>
        <authorList>
            <person name="Kang S.W."/>
            <person name="Lee K.C."/>
            <person name="Kim K.K."/>
            <person name="Kim J.S."/>
            <person name="Kim D.S."/>
            <person name="Ko S.H."/>
            <person name="Yang S.H."/>
            <person name="Shin Y.K."/>
            <person name="Lee J.S."/>
        </authorList>
    </citation>
    <scope>NUCLEOTIDE SEQUENCE [LARGE SCALE GENOMIC DNA]</scope>
    <source>
        <strain evidence="9 10">KCTC 39748</strain>
    </source>
</reference>
<evidence type="ECO:0000313" key="9">
    <source>
        <dbReference type="EMBL" id="BBH17399.1"/>
    </source>
</evidence>
<keyword evidence="7 8" id="KW-0472">Membrane</keyword>
<evidence type="ECO:0000256" key="2">
    <source>
        <dbReference type="ARBA" id="ARBA00022475"/>
    </source>
</evidence>
<dbReference type="KEGG" id="nbe:Back2_16860"/>
<dbReference type="InterPro" id="IPR004268">
    <property type="entry name" value="MurJ"/>
</dbReference>
<keyword evidence="6 8" id="KW-1133">Transmembrane helix</keyword>
<dbReference type="PANTHER" id="PTHR47019">
    <property type="entry name" value="LIPID II FLIPPASE MURJ"/>
    <property type="match status" value="1"/>
</dbReference>
<evidence type="ECO:0000313" key="10">
    <source>
        <dbReference type="Proteomes" id="UP000271573"/>
    </source>
</evidence>
<dbReference type="Proteomes" id="UP000271573">
    <property type="component" value="Chromosome"/>
</dbReference>
<keyword evidence="4" id="KW-0133">Cell shape</keyword>
<dbReference type="GO" id="GO:0008360">
    <property type="term" value="P:regulation of cell shape"/>
    <property type="evidence" value="ECO:0007669"/>
    <property type="project" value="UniProtKB-KW"/>
</dbReference>
<feature type="transmembrane region" description="Helical" evidence="8">
    <location>
        <begin position="89"/>
        <end position="112"/>
    </location>
</feature>
<accession>A0A3G9J320</accession>
<comment type="subcellular location">
    <subcellularLocation>
        <location evidence="1">Cell membrane</location>
        <topology evidence="1">Multi-pass membrane protein</topology>
    </subcellularLocation>
</comment>
<name>A0A3G9J320_9ACTN</name>
<organism evidence="9 10">
    <name type="scientific">Nocardioides baekrokdamisoli</name>
    <dbReference type="NCBI Taxonomy" id="1804624"/>
    <lineage>
        <taxon>Bacteria</taxon>
        <taxon>Bacillati</taxon>
        <taxon>Actinomycetota</taxon>
        <taxon>Actinomycetes</taxon>
        <taxon>Propionibacteriales</taxon>
        <taxon>Nocardioidaceae</taxon>
        <taxon>Nocardioides</taxon>
    </lineage>
</organism>
<evidence type="ECO:0000256" key="5">
    <source>
        <dbReference type="ARBA" id="ARBA00022984"/>
    </source>
</evidence>
<feature type="transmembrane region" description="Helical" evidence="8">
    <location>
        <begin position="132"/>
        <end position="153"/>
    </location>
</feature>
<sequence>MSVARSSAVMAVGTIFSRASGFVRTALLAAAIGSTLHADVFNLANTIPNMLYILLAGGVFNAVLVPQLVRSMKNDADGGQAYADRIITLAGAFLAVVTALLVIAAPLLLHLWLHGSWYAPDHAAQLHSTIAFARWCLPQIFFYGMYVLVGQILNSRGSFGPMMWAPIANNIIAIGVLIAYLVAFGTSSTGGYSSGEETLLGLGSTLGIVAQFVVLLPALRAAGFRYSPRWDFRGVGLSQTAKLGAWTILFVIVNQVAFLVITALASDGSVGGGAGYTVYSNAWLVVQVPHSIITVSLATAILPMLSRFAADNDTAAVKQQLGRTMRNAMALIVPIAALLPLLAVPVARLLFGYGASRDVATIDMYAPALAWFAPGLLLWTIQYLVLRAFYAYELNRQALLIQIAIASVNIGAALWLVNGIPSKDTAGALALAYSLSYLVGTTLSVTYLARRLGGWSWAEPIRFCVRITLVSALAAGAAYVVELGVGLGHTIGGSLVTLVVAGGAGAVALIVSAHLFRLAEITSIVDSVTRRLPGLR</sequence>
<keyword evidence="5" id="KW-0573">Peptidoglycan synthesis</keyword>
<feature type="transmembrane region" description="Helical" evidence="8">
    <location>
        <begin position="165"/>
        <end position="187"/>
    </location>
</feature>
<evidence type="ECO:0000256" key="3">
    <source>
        <dbReference type="ARBA" id="ARBA00022692"/>
    </source>
</evidence>
<dbReference type="GO" id="GO:0034204">
    <property type="term" value="P:lipid translocation"/>
    <property type="evidence" value="ECO:0007669"/>
    <property type="project" value="TreeGrafter"/>
</dbReference>
<dbReference type="GO" id="GO:0015648">
    <property type="term" value="F:lipid-linked peptidoglycan transporter activity"/>
    <property type="evidence" value="ECO:0007669"/>
    <property type="project" value="TreeGrafter"/>
</dbReference>
<proteinExistence type="predicted"/>
<dbReference type="NCBIfam" id="TIGR01695">
    <property type="entry name" value="murJ_mviN"/>
    <property type="match status" value="1"/>
</dbReference>
<dbReference type="GO" id="GO:0009252">
    <property type="term" value="P:peptidoglycan biosynthetic process"/>
    <property type="evidence" value="ECO:0007669"/>
    <property type="project" value="UniProtKB-KW"/>
</dbReference>
<dbReference type="InterPro" id="IPR051050">
    <property type="entry name" value="Lipid_II_flippase_MurJ/MviN"/>
</dbReference>
<feature type="transmembrane region" description="Helical" evidence="8">
    <location>
        <begin position="487"/>
        <end position="511"/>
    </location>
</feature>
<keyword evidence="10" id="KW-1185">Reference proteome</keyword>
<evidence type="ECO:0000256" key="7">
    <source>
        <dbReference type="ARBA" id="ARBA00023136"/>
    </source>
</evidence>
<feature type="transmembrane region" description="Helical" evidence="8">
    <location>
        <begin position="21"/>
        <end position="38"/>
    </location>
</feature>
<feature type="transmembrane region" description="Helical" evidence="8">
    <location>
        <begin position="429"/>
        <end position="449"/>
    </location>
</feature>
<feature type="transmembrane region" description="Helical" evidence="8">
    <location>
        <begin position="461"/>
        <end position="481"/>
    </location>
</feature>
<evidence type="ECO:0000256" key="1">
    <source>
        <dbReference type="ARBA" id="ARBA00004651"/>
    </source>
</evidence>
<gene>
    <name evidence="9" type="ORF">Back2_16860</name>
</gene>
<protein>
    <recommendedName>
        <fullName evidence="11">Lipid II flippase MurJ</fullName>
    </recommendedName>
</protein>
<dbReference type="PRINTS" id="PR01806">
    <property type="entry name" value="VIRFACTRMVIN"/>
</dbReference>
<dbReference type="OrthoDB" id="9786339at2"/>
<feature type="transmembrane region" description="Helical" evidence="8">
    <location>
        <begin position="199"/>
        <end position="222"/>
    </location>
</feature>
<feature type="transmembrane region" description="Helical" evidence="8">
    <location>
        <begin position="398"/>
        <end position="417"/>
    </location>
</feature>
<dbReference type="AlphaFoldDB" id="A0A3G9J320"/>
<evidence type="ECO:0000256" key="4">
    <source>
        <dbReference type="ARBA" id="ARBA00022960"/>
    </source>
</evidence>
<dbReference type="Pfam" id="PF03023">
    <property type="entry name" value="MurJ"/>
    <property type="match status" value="1"/>
</dbReference>
<dbReference type="RefSeq" id="WP_125568526.1">
    <property type="nucleotide sequence ID" value="NZ_AP019307.1"/>
</dbReference>